<dbReference type="GO" id="GO:0006313">
    <property type="term" value="P:DNA transposition"/>
    <property type="evidence" value="ECO:0007669"/>
    <property type="project" value="InterPro"/>
</dbReference>
<sequence length="218" mass="25839">MLRKVSFIEKEFYHLYNRGVDKRKIFESFKDYKRFLMLLYLCNSDLNVRVADTLKSLAFEEIFTRERGKPLVAIGAFCLMPNHFHILATPLAEKGLSKFMLKLETGYSMYFNKKNNRSGSLLQGPFKSEHAGDDRYLKYLFSYIHLNPAKIKDSRWKEKIGAKRDSLIKFVEAYPYSSLQEYLSGEHVITTPRSFPKYFSSKKEIEKHITDWFQTWEH</sequence>
<gene>
    <name evidence="2" type="ORF">A3D68_00600</name>
</gene>
<dbReference type="EMBL" id="MEWU01000030">
    <property type="protein sequence ID" value="OGC83038.1"/>
    <property type="molecule type" value="Genomic_DNA"/>
</dbReference>
<dbReference type="SMART" id="SM01321">
    <property type="entry name" value="Y1_Tnp"/>
    <property type="match status" value="1"/>
</dbReference>
<dbReference type="Gene3D" id="3.30.70.1290">
    <property type="entry name" value="Transposase IS200-like"/>
    <property type="match status" value="1"/>
</dbReference>
<name>A0A1F4XN43_9BACT</name>
<accession>A0A1F4XN43</accession>
<dbReference type="SUPFAM" id="SSF143422">
    <property type="entry name" value="Transposase IS200-like"/>
    <property type="match status" value="1"/>
</dbReference>
<evidence type="ECO:0000259" key="1">
    <source>
        <dbReference type="SMART" id="SM01321"/>
    </source>
</evidence>
<dbReference type="PANTHER" id="PTHR34322">
    <property type="entry name" value="TRANSPOSASE, Y1_TNP DOMAIN-CONTAINING"/>
    <property type="match status" value="1"/>
</dbReference>
<feature type="domain" description="Transposase IS200-like" evidence="1">
    <location>
        <begin position="8"/>
        <end position="147"/>
    </location>
</feature>
<comment type="caution">
    <text evidence="2">The sequence shown here is derived from an EMBL/GenBank/DDBJ whole genome shotgun (WGS) entry which is preliminary data.</text>
</comment>
<dbReference type="PANTHER" id="PTHR34322:SF2">
    <property type="entry name" value="TRANSPOSASE IS200-LIKE DOMAIN-CONTAINING PROTEIN"/>
    <property type="match status" value="1"/>
</dbReference>
<evidence type="ECO:0000313" key="3">
    <source>
        <dbReference type="Proteomes" id="UP000177564"/>
    </source>
</evidence>
<organism evidence="2 3">
    <name type="scientific">Candidatus Adlerbacteria bacterium RIFCSPHIGHO2_02_FULL_52_17</name>
    <dbReference type="NCBI Taxonomy" id="1797240"/>
    <lineage>
        <taxon>Bacteria</taxon>
        <taxon>Candidatus Adleribacteriota</taxon>
    </lineage>
</organism>
<dbReference type="AlphaFoldDB" id="A0A1F4XN43"/>
<dbReference type="InterPro" id="IPR036515">
    <property type="entry name" value="Transposase_17_sf"/>
</dbReference>
<reference evidence="2 3" key="1">
    <citation type="journal article" date="2016" name="Nat. Commun.">
        <title>Thousands of microbial genomes shed light on interconnected biogeochemical processes in an aquifer system.</title>
        <authorList>
            <person name="Anantharaman K."/>
            <person name="Brown C.T."/>
            <person name="Hug L.A."/>
            <person name="Sharon I."/>
            <person name="Castelle C.J."/>
            <person name="Probst A.J."/>
            <person name="Thomas B.C."/>
            <person name="Singh A."/>
            <person name="Wilkins M.J."/>
            <person name="Karaoz U."/>
            <person name="Brodie E.L."/>
            <person name="Williams K.H."/>
            <person name="Hubbard S.S."/>
            <person name="Banfield J.F."/>
        </authorList>
    </citation>
    <scope>NUCLEOTIDE SEQUENCE [LARGE SCALE GENOMIC DNA]</scope>
</reference>
<dbReference type="Pfam" id="PF01797">
    <property type="entry name" value="Y1_Tnp"/>
    <property type="match status" value="1"/>
</dbReference>
<dbReference type="GO" id="GO:0003677">
    <property type="term" value="F:DNA binding"/>
    <property type="evidence" value="ECO:0007669"/>
    <property type="project" value="InterPro"/>
</dbReference>
<proteinExistence type="predicted"/>
<dbReference type="GO" id="GO:0004803">
    <property type="term" value="F:transposase activity"/>
    <property type="evidence" value="ECO:0007669"/>
    <property type="project" value="InterPro"/>
</dbReference>
<dbReference type="Proteomes" id="UP000177564">
    <property type="component" value="Unassembled WGS sequence"/>
</dbReference>
<dbReference type="InterPro" id="IPR002686">
    <property type="entry name" value="Transposase_17"/>
</dbReference>
<protein>
    <recommendedName>
        <fullName evidence="1">Transposase IS200-like domain-containing protein</fullName>
    </recommendedName>
</protein>
<evidence type="ECO:0000313" key="2">
    <source>
        <dbReference type="EMBL" id="OGC83038.1"/>
    </source>
</evidence>